<dbReference type="Proteomes" id="UP000253908">
    <property type="component" value="Chromosome"/>
</dbReference>
<feature type="domain" description="General stress protein 17M-like" evidence="1">
    <location>
        <begin position="3"/>
        <end position="98"/>
    </location>
</feature>
<reference evidence="3" key="1">
    <citation type="submission" date="2017-11" db="EMBL/GenBank/DDBJ databases">
        <authorList>
            <person name="Zhu W."/>
        </authorList>
    </citation>
    <scope>NUCLEOTIDE SEQUENCE [LARGE SCALE GENOMIC DNA]</scope>
    <source>
        <strain evidence="3">160</strain>
    </source>
</reference>
<dbReference type="Pfam" id="PF11181">
    <property type="entry name" value="YflT"/>
    <property type="match status" value="1"/>
</dbReference>
<dbReference type="RefSeq" id="WP_114917635.1">
    <property type="nucleotide sequence ID" value="NZ_CP024848.1"/>
</dbReference>
<name>A0A345PK19_9BACI</name>
<sequence>MENVYVVENGVQAKEKINQLVALGYTKEDLYVIAHDKDRTEDLSDGLNVNDVGLKEEGVFDKVANVFRKRGDELRSQFENLGLTQAEAEKYEEELDKGRVVVIGKK</sequence>
<keyword evidence="3" id="KW-1185">Reference proteome</keyword>
<evidence type="ECO:0000313" key="3">
    <source>
        <dbReference type="Proteomes" id="UP000253908"/>
    </source>
</evidence>
<evidence type="ECO:0000313" key="2">
    <source>
        <dbReference type="EMBL" id="AXI10349.1"/>
    </source>
</evidence>
<dbReference type="AlphaFoldDB" id="A0A345PK19"/>
<proteinExistence type="predicted"/>
<gene>
    <name evidence="2" type="ORF">CUC15_16025</name>
</gene>
<accession>A0A345PK19</accession>
<dbReference type="OrthoDB" id="2353304at2"/>
<dbReference type="EMBL" id="CP024848">
    <property type="protein sequence ID" value="AXI10349.1"/>
    <property type="molecule type" value="Genomic_DNA"/>
</dbReference>
<evidence type="ECO:0000259" key="1">
    <source>
        <dbReference type="Pfam" id="PF11181"/>
    </source>
</evidence>
<dbReference type="InterPro" id="IPR025889">
    <property type="entry name" value="GSP17M-like_dom"/>
</dbReference>
<dbReference type="KEGG" id="ocn:CUC15_16025"/>
<organism evidence="2 3">
    <name type="scientific">Oceanobacillus zhaokaii</name>
    <dbReference type="NCBI Taxonomy" id="2052660"/>
    <lineage>
        <taxon>Bacteria</taxon>
        <taxon>Bacillati</taxon>
        <taxon>Bacillota</taxon>
        <taxon>Bacilli</taxon>
        <taxon>Bacillales</taxon>
        <taxon>Bacillaceae</taxon>
        <taxon>Oceanobacillus</taxon>
    </lineage>
</organism>
<protein>
    <submittedName>
        <fullName evidence="2">General stress protein</fullName>
    </submittedName>
</protein>